<protein>
    <submittedName>
        <fullName evidence="2">Uncharacterized protein</fullName>
    </submittedName>
</protein>
<feature type="region of interest" description="Disordered" evidence="1">
    <location>
        <begin position="80"/>
        <end position="106"/>
    </location>
</feature>
<name>A0A8D8ZJW1_9HEMI</name>
<proteinExistence type="predicted"/>
<feature type="compositionally biased region" description="Polar residues" evidence="1">
    <location>
        <begin position="80"/>
        <end position="92"/>
    </location>
</feature>
<dbReference type="AlphaFoldDB" id="A0A8D8ZJW1"/>
<accession>A0A8D8ZJW1</accession>
<sequence>MIEMTKRDVNAGAMGNLIISARLYTSSPAHTICLLQFIIPRSPSYSPFPNLIPVSFSHPPSLIYCLASTTSTTFSPYLSQSNSHWNKNSLPKLSQKRLTKEMAGTR</sequence>
<evidence type="ECO:0000313" key="2">
    <source>
        <dbReference type="EMBL" id="CAG6747321.1"/>
    </source>
</evidence>
<organism evidence="2">
    <name type="scientific">Cacopsylla melanoneura</name>
    <dbReference type="NCBI Taxonomy" id="428564"/>
    <lineage>
        <taxon>Eukaryota</taxon>
        <taxon>Metazoa</taxon>
        <taxon>Ecdysozoa</taxon>
        <taxon>Arthropoda</taxon>
        <taxon>Hexapoda</taxon>
        <taxon>Insecta</taxon>
        <taxon>Pterygota</taxon>
        <taxon>Neoptera</taxon>
        <taxon>Paraneoptera</taxon>
        <taxon>Hemiptera</taxon>
        <taxon>Sternorrhyncha</taxon>
        <taxon>Psylloidea</taxon>
        <taxon>Psyllidae</taxon>
        <taxon>Psyllinae</taxon>
        <taxon>Cacopsylla</taxon>
    </lineage>
</organism>
<reference evidence="2" key="1">
    <citation type="submission" date="2021-05" db="EMBL/GenBank/DDBJ databases">
        <authorList>
            <person name="Alioto T."/>
            <person name="Alioto T."/>
            <person name="Gomez Garrido J."/>
        </authorList>
    </citation>
    <scope>NUCLEOTIDE SEQUENCE</scope>
</reference>
<dbReference type="EMBL" id="HBUF01513765">
    <property type="protein sequence ID" value="CAG6747321.1"/>
    <property type="molecule type" value="Transcribed_RNA"/>
</dbReference>
<evidence type="ECO:0000256" key="1">
    <source>
        <dbReference type="SAM" id="MobiDB-lite"/>
    </source>
</evidence>